<feature type="transmembrane region" description="Helical" evidence="1">
    <location>
        <begin position="7"/>
        <end position="25"/>
    </location>
</feature>
<feature type="transmembrane region" description="Helical" evidence="1">
    <location>
        <begin position="300"/>
        <end position="317"/>
    </location>
</feature>
<feature type="transmembrane region" description="Helical" evidence="1">
    <location>
        <begin position="31"/>
        <end position="55"/>
    </location>
</feature>
<dbReference type="GO" id="GO:0015128">
    <property type="term" value="F:gluconate transmembrane transporter activity"/>
    <property type="evidence" value="ECO:0007669"/>
    <property type="project" value="InterPro"/>
</dbReference>
<dbReference type="RefSeq" id="WP_103099020.1">
    <property type="nucleotide sequence ID" value="NZ_LYMM01000084.1"/>
</dbReference>
<feature type="transmembrane region" description="Helical" evidence="1">
    <location>
        <begin position="62"/>
        <end position="81"/>
    </location>
</feature>
<feature type="transmembrane region" description="Helical" evidence="1">
    <location>
        <begin position="329"/>
        <end position="352"/>
    </location>
</feature>
<protein>
    <submittedName>
        <fullName evidence="2">Permease DsdX</fullName>
    </submittedName>
</protein>
<keyword evidence="1" id="KW-1133">Transmembrane helix</keyword>
<organism evidence="2 3">
    <name type="scientific">Novosphingobium guangzhouense</name>
    <dbReference type="NCBI Taxonomy" id="1850347"/>
    <lineage>
        <taxon>Bacteria</taxon>
        <taxon>Pseudomonadati</taxon>
        <taxon>Pseudomonadota</taxon>
        <taxon>Alphaproteobacteria</taxon>
        <taxon>Sphingomonadales</taxon>
        <taxon>Sphingomonadaceae</taxon>
        <taxon>Novosphingobium</taxon>
    </lineage>
</organism>
<dbReference type="Proteomes" id="UP000236327">
    <property type="component" value="Unassembled WGS sequence"/>
</dbReference>
<feature type="transmembrane region" description="Helical" evidence="1">
    <location>
        <begin position="104"/>
        <end position="130"/>
    </location>
</feature>
<dbReference type="EMBL" id="LYMM01000084">
    <property type="protein sequence ID" value="PNU02241.1"/>
    <property type="molecule type" value="Genomic_DNA"/>
</dbReference>
<keyword evidence="3" id="KW-1185">Reference proteome</keyword>
<keyword evidence="1" id="KW-0472">Membrane</keyword>
<dbReference type="PIRSF" id="PIRSF002746">
    <property type="entry name" value="Gluconate_transporter"/>
    <property type="match status" value="1"/>
</dbReference>
<evidence type="ECO:0000313" key="3">
    <source>
        <dbReference type="Proteomes" id="UP000236327"/>
    </source>
</evidence>
<dbReference type="AlphaFoldDB" id="A0A2K2FTY1"/>
<dbReference type="NCBIfam" id="TIGR00791">
    <property type="entry name" value="gntP"/>
    <property type="match status" value="1"/>
</dbReference>
<feature type="transmembrane region" description="Helical" evidence="1">
    <location>
        <begin position="224"/>
        <end position="251"/>
    </location>
</feature>
<dbReference type="InterPro" id="IPR003474">
    <property type="entry name" value="Glcn_transporter"/>
</dbReference>
<dbReference type="Pfam" id="PF02447">
    <property type="entry name" value="GntP_permease"/>
    <property type="match status" value="1"/>
</dbReference>
<dbReference type="PANTHER" id="PTHR30354:SF26">
    <property type="entry name" value="TRANSPORTER, PUTATIVE-RELATED"/>
    <property type="match status" value="1"/>
</dbReference>
<keyword evidence="1" id="KW-0812">Transmembrane</keyword>
<name>A0A2K2FTY1_9SPHN</name>
<evidence type="ECO:0000256" key="1">
    <source>
        <dbReference type="SAM" id="Phobius"/>
    </source>
</evidence>
<feature type="transmembrane region" description="Helical" evidence="1">
    <location>
        <begin position="263"/>
        <end position="288"/>
    </location>
</feature>
<dbReference type="PANTHER" id="PTHR30354">
    <property type="entry name" value="GNT FAMILY GLUCONATE TRANSPORTER"/>
    <property type="match status" value="1"/>
</dbReference>
<proteinExistence type="predicted"/>
<feature type="transmembrane region" description="Helical" evidence="1">
    <location>
        <begin position="142"/>
        <end position="159"/>
    </location>
</feature>
<feature type="transmembrane region" description="Helical" evidence="1">
    <location>
        <begin position="359"/>
        <end position="377"/>
    </location>
</feature>
<accession>A0A2K2FTY1</accession>
<dbReference type="OrthoDB" id="9787129at2"/>
<gene>
    <name evidence="2" type="ORF">A8V01_10280</name>
</gene>
<feature type="transmembrane region" description="Helical" evidence="1">
    <location>
        <begin position="418"/>
        <end position="442"/>
    </location>
</feature>
<sequence length="443" mass="45287">MNHGGLLLIEALIAIVILIALIVRLQLSPAIALILVSLGLAWVVGIPAAAIVSTFEGGVGNALGHIALVVGLGTILGRMLVQSGGAERVAGTIVGWFGPARADWAMMTVALIVGLPVFFEVGFVLLVPIVFTLARRVNAHPIRIALPMAAGLSVVHAMVPPHPAAMLAAQAYGADLGLTIAFALIVGIPTAMVAGPLYARWIAPRLTGPTKPPTASDESAHRDLPGFGVTLFTLLLPVALMLAGSLASLFLSPDSALDEGLRFIGTPVVALLLAVLVSYWTLGLARGLSLGTLRDYTNDCLAPTAMITLVVGVGAGFGKVLTAGGVSDAIITAAGQAHVPVLVLAWLIAALLRIATGSATVAMATTVGIVAPLVPISGVRPELLVISTGAGSVVLSHVNDGGFWLVKEFFGLSMADTVRSWTVCETLISLVALALALALSLVC</sequence>
<feature type="transmembrane region" description="Helical" evidence="1">
    <location>
        <begin position="179"/>
        <end position="203"/>
    </location>
</feature>
<evidence type="ECO:0000313" key="2">
    <source>
        <dbReference type="EMBL" id="PNU02241.1"/>
    </source>
</evidence>
<comment type="caution">
    <text evidence="2">The sequence shown here is derived from an EMBL/GenBank/DDBJ whole genome shotgun (WGS) entry which is preliminary data.</text>
</comment>
<dbReference type="GO" id="GO:0005886">
    <property type="term" value="C:plasma membrane"/>
    <property type="evidence" value="ECO:0007669"/>
    <property type="project" value="TreeGrafter"/>
</dbReference>
<reference evidence="2 3" key="1">
    <citation type="submission" date="2016-05" db="EMBL/GenBank/DDBJ databases">
        <title>Complete genome sequence of Novosphingobium guangzhouense SA925(T).</title>
        <authorList>
            <person name="Sha S."/>
        </authorList>
    </citation>
    <scope>NUCLEOTIDE SEQUENCE [LARGE SCALE GENOMIC DNA]</scope>
    <source>
        <strain evidence="2 3">SA925</strain>
    </source>
</reference>